<feature type="transmembrane region" description="Helical" evidence="1">
    <location>
        <begin position="208"/>
        <end position="232"/>
    </location>
</feature>
<feature type="transmembrane region" description="Helical" evidence="1">
    <location>
        <begin position="169"/>
        <end position="187"/>
    </location>
</feature>
<sequence length="285" mass="31502">MTLLSSTAFYIIAIPLSAMAACLNLRLFFIFFKSTGGGKRHYSTLFLTLFVHLFFNVMSISYSVACLLGIFQGTWNPLVILWTGSCTFASVSAMGTCNCCISIDRIIAMRRPILYGLKYARWTQVATVVLMIATFTFSSLRHHLAFVPPMSNTPAFNTIIATVSLRQAALIKTIVSSVNLVLTVIFLRETRVFLRKLQNTQIHRSIKAANQVVILQVAVEALLMVFPDVIAVPLSFFDISLPTIIGSFPTPLCAAYTFICALLLTLKVRKEHLSQNISVVTSKSG</sequence>
<evidence type="ECO:0000313" key="3">
    <source>
        <dbReference type="WBParaSite" id="L893_g12814.t1"/>
    </source>
</evidence>
<organism evidence="2 3">
    <name type="scientific">Steinernema glaseri</name>
    <dbReference type="NCBI Taxonomy" id="37863"/>
    <lineage>
        <taxon>Eukaryota</taxon>
        <taxon>Metazoa</taxon>
        <taxon>Ecdysozoa</taxon>
        <taxon>Nematoda</taxon>
        <taxon>Chromadorea</taxon>
        <taxon>Rhabditida</taxon>
        <taxon>Tylenchina</taxon>
        <taxon>Panagrolaimomorpha</taxon>
        <taxon>Strongyloidoidea</taxon>
        <taxon>Steinernematidae</taxon>
        <taxon>Steinernema</taxon>
    </lineage>
</organism>
<keyword evidence="1" id="KW-0812">Transmembrane</keyword>
<feature type="transmembrane region" description="Helical" evidence="1">
    <location>
        <begin position="77"/>
        <end position="101"/>
    </location>
</feature>
<name>A0A1I7Y5A5_9BILA</name>
<protein>
    <submittedName>
        <fullName evidence="3">Serpentine Receptor, class V</fullName>
    </submittedName>
</protein>
<feature type="transmembrane region" description="Helical" evidence="1">
    <location>
        <begin position="122"/>
        <end position="140"/>
    </location>
</feature>
<evidence type="ECO:0000313" key="2">
    <source>
        <dbReference type="Proteomes" id="UP000095287"/>
    </source>
</evidence>
<keyword evidence="1" id="KW-1133">Transmembrane helix</keyword>
<keyword evidence="1" id="KW-0472">Membrane</keyword>
<evidence type="ECO:0000256" key="1">
    <source>
        <dbReference type="SAM" id="Phobius"/>
    </source>
</evidence>
<proteinExistence type="predicted"/>
<feature type="transmembrane region" description="Helical" evidence="1">
    <location>
        <begin position="244"/>
        <end position="266"/>
    </location>
</feature>
<reference evidence="3" key="1">
    <citation type="submission" date="2016-11" db="UniProtKB">
        <authorList>
            <consortium name="WormBaseParasite"/>
        </authorList>
    </citation>
    <scope>IDENTIFICATION</scope>
</reference>
<keyword evidence="2" id="KW-1185">Reference proteome</keyword>
<feature type="transmembrane region" description="Helical" evidence="1">
    <location>
        <begin position="44"/>
        <end position="71"/>
    </location>
</feature>
<dbReference type="AlphaFoldDB" id="A0A1I7Y5A5"/>
<feature type="transmembrane region" description="Helical" evidence="1">
    <location>
        <begin position="6"/>
        <end position="32"/>
    </location>
</feature>
<accession>A0A1I7Y5A5</accession>
<dbReference type="WBParaSite" id="L893_g12814.t1">
    <property type="protein sequence ID" value="L893_g12814.t1"/>
    <property type="gene ID" value="L893_g12814"/>
</dbReference>
<dbReference type="Proteomes" id="UP000095287">
    <property type="component" value="Unplaced"/>
</dbReference>